<accession>U5D3K5</accession>
<feature type="region of interest" description="Disordered" evidence="2">
    <location>
        <begin position="169"/>
        <end position="207"/>
    </location>
</feature>
<dbReference type="InterPro" id="IPR036570">
    <property type="entry name" value="HORMA_dom_sf"/>
</dbReference>
<keyword evidence="5" id="KW-1185">Reference proteome</keyword>
<dbReference type="Gramene" id="ERN15992">
    <property type="protein sequence ID" value="ERN15992"/>
    <property type="gene ID" value="AMTR_s00030p00026320"/>
</dbReference>
<gene>
    <name evidence="4" type="ORF">AMTR_s00030p00026320</name>
</gene>
<evidence type="ECO:0000313" key="5">
    <source>
        <dbReference type="Proteomes" id="UP000017836"/>
    </source>
</evidence>
<proteinExistence type="predicted"/>
<feature type="domain" description="Autophagy-related protein 13 N-terminal" evidence="3">
    <location>
        <begin position="19"/>
        <end position="309"/>
    </location>
</feature>
<feature type="region of interest" description="Disordered" evidence="2">
    <location>
        <begin position="383"/>
        <end position="479"/>
    </location>
</feature>
<protein>
    <recommendedName>
        <fullName evidence="3">Autophagy-related protein 13 N-terminal domain-containing protein</fullName>
    </recommendedName>
</protein>
<evidence type="ECO:0000259" key="3">
    <source>
        <dbReference type="Pfam" id="PF10033"/>
    </source>
</evidence>
<dbReference type="InterPro" id="IPR040182">
    <property type="entry name" value="ATG13"/>
</dbReference>
<dbReference type="GO" id="GO:1990316">
    <property type="term" value="C:Atg1/ULK1 kinase complex"/>
    <property type="evidence" value="ECO:0007669"/>
    <property type="project" value="InterPro"/>
</dbReference>
<dbReference type="Gene3D" id="3.30.900.10">
    <property type="entry name" value="HORMA domain"/>
    <property type="match status" value="1"/>
</dbReference>
<dbReference type="AlphaFoldDB" id="U5D3K5"/>
<evidence type="ECO:0000256" key="1">
    <source>
        <dbReference type="ARBA" id="ARBA00023006"/>
    </source>
</evidence>
<feature type="compositionally biased region" description="Polar residues" evidence="2">
    <location>
        <begin position="430"/>
        <end position="444"/>
    </location>
</feature>
<sequence>MAPQYSNSQMESDVIEQLITRFLTKSLHIILEARCPYGSSRGHSGDHIGSSPSSLSSSSSMRRDKWFLLALKECPAALESLELRPQSSLEPMVVDVILLQRTNVERENSPEFIPPTSKECLLRNFSLNECRVSCWNSGDEYSPSSETVVETVIERWVVQYDCRKTNSRDAHTGRVSLGGGQSRKESGKRGNSKSRASKGGGGIEIETGSSCASQTRFNSHESQLAYKKLYKRSTILLRSLYSFVRLLPAYRLFRLLTASSQIYSSVLTYKVFSFVEPLSRLAEAEMMHYTFAPIETTCGRLCVSVSYRPTLVDLNLEASTPLSPKFIPDYVGSPTTEPVKKLSSGSLTPSKNTGVCGVSCPSGVPFARRHSWGNDLYRAAPSGYSNSSPSYPNYPSPSPSPTYSDSRASLSNLSRHRLPPRGPLPMEHSPTFSSPINPSSTPGSGKNLDHRKTTSFDEYWPSPPFSPSSTPSPPTHLSW</sequence>
<dbReference type="eggNOG" id="KOG4573">
    <property type="taxonomic scope" value="Eukaryota"/>
</dbReference>
<dbReference type="PANTHER" id="PTHR13430">
    <property type="match status" value="1"/>
</dbReference>
<dbReference type="STRING" id="13333.U5D3K5"/>
<reference evidence="5" key="1">
    <citation type="journal article" date="2013" name="Science">
        <title>The Amborella genome and the evolution of flowering plants.</title>
        <authorList>
            <consortium name="Amborella Genome Project"/>
        </authorList>
    </citation>
    <scope>NUCLEOTIDE SEQUENCE [LARGE SCALE GENOMIC DNA]</scope>
</reference>
<feature type="compositionally biased region" description="Low complexity" evidence="2">
    <location>
        <begin position="50"/>
        <end position="59"/>
    </location>
</feature>
<name>U5D3K5_AMBTC</name>
<dbReference type="InterPro" id="IPR018731">
    <property type="entry name" value="Atg13_N"/>
</dbReference>
<dbReference type="EMBL" id="KI392485">
    <property type="protein sequence ID" value="ERN15992.1"/>
    <property type="molecule type" value="Genomic_DNA"/>
</dbReference>
<evidence type="ECO:0000313" key="4">
    <source>
        <dbReference type="EMBL" id="ERN15992.1"/>
    </source>
</evidence>
<dbReference type="GO" id="GO:0000045">
    <property type="term" value="P:autophagosome assembly"/>
    <property type="evidence" value="ECO:0007669"/>
    <property type="project" value="InterPro"/>
</dbReference>
<dbReference type="PANTHER" id="PTHR13430:SF15">
    <property type="entry name" value="AUTOPHAGY-RELATED PROTEIN 13B"/>
    <property type="match status" value="1"/>
</dbReference>
<feature type="compositionally biased region" description="Pro residues" evidence="2">
    <location>
        <begin position="461"/>
        <end position="479"/>
    </location>
</feature>
<dbReference type="HOGENOM" id="CLU_030687_1_0_1"/>
<dbReference type="OMA" id="LERWIVQ"/>
<dbReference type="Proteomes" id="UP000017836">
    <property type="component" value="Unassembled WGS sequence"/>
</dbReference>
<keyword evidence="1" id="KW-0072">Autophagy</keyword>
<dbReference type="Pfam" id="PF10033">
    <property type="entry name" value="ATG13"/>
    <property type="match status" value="1"/>
</dbReference>
<organism evidence="4 5">
    <name type="scientific">Amborella trichopoda</name>
    <dbReference type="NCBI Taxonomy" id="13333"/>
    <lineage>
        <taxon>Eukaryota</taxon>
        <taxon>Viridiplantae</taxon>
        <taxon>Streptophyta</taxon>
        <taxon>Embryophyta</taxon>
        <taxon>Tracheophyta</taxon>
        <taxon>Spermatophyta</taxon>
        <taxon>Magnoliopsida</taxon>
        <taxon>Amborellales</taxon>
        <taxon>Amborellaceae</taxon>
        <taxon>Amborella</taxon>
    </lineage>
</organism>
<evidence type="ECO:0000256" key="2">
    <source>
        <dbReference type="SAM" id="MobiDB-lite"/>
    </source>
</evidence>
<feature type="region of interest" description="Disordered" evidence="2">
    <location>
        <begin position="40"/>
        <end position="59"/>
    </location>
</feature>